<evidence type="ECO:0000256" key="1">
    <source>
        <dbReference type="SAM" id="SignalP"/>
    </source>
</evidence>
<gene>
    <name evidence="3" type="primary">LOC106813719</name>
</gene>
<dbReference type="GeneID" id="106813719"/>
<proteinExistence type="predicted"/>
<dbReference type="RefSeq" id="XP_014673415.1">
    <property type="nucleotide sequence ID" value="XM_014817929.1"/>
</dbReference>
<evidence type="ECO:0000313" key="3">
    <source>
        <dbReference type="RefSeq" id="XP_014673415.1"/>
    </source>
</evidence>
<keyword evidence="1" id="KW-0732">Signal</keyword>
<reference evidence="3" key="1">
    <citation type="submission" date="2025-08" db="UniProtKB">
        <authorList>
            <consortium name="RefSeq"/>
        </authorList>
    </citation>
    <scope>IDENTIFICATION</scope>
</reference>
<sequence>MTSPMLFTTLRACYGLVVVFVVGLLLLLPTVADAMPAPTTRLDGTGMRHKLDKIMGKMATAYVKVCPFGCGSSGLAADESCDKLIEYGDGQVLRIPAVRDVGSHAQVVDGIVDLWLNYSRLLRWLDAAISSVRDELPIAPENLLPYLRRVGGNRRGSPAGLLEILRNYTQRIVAATTLEVFYLPDNIRYVTLSGDFPFNS</sequence>
<accession>A0ABM1EMJ4</accession>
<dbReference type="Proteomes" id="UP000695022">
    <property type="component" value="Unplaced"/>
</dbReference>
<organism evidence="2 3">
    <name type="scientific">Priapulus caudatus</name>
    <name type="common">Priapulid worm</name>
    <dbReference type="NCBI Taxonomy" id="37621"/>
    <lineage>
        <taxon>Eukaryota</taxon>
        <taxon>Metazoa</taxon>
        <taxon>Ecdysozoa</taxon>
        <taxon>Scalidophora</taxon>
        <taxon>Priapulida</taxon>
        <taxon>Priapulimorpha</taxon>
        <taxon>Priapulimorphida</taxon>
        <taxon>Priapulidae</taxon>
        <taxon>Priapulus</taxon>
    </lineage>
</organism>
<protein>
    <submittedName>
        <fullName evidence="3">Uncharacterized protein LOC106813719</fullName>
    </submittedName>
</protein>
<keyword evidence="2" id="KW-1185">Reference proteome</keyword>
<evidence type="ECO:0000313" key="2">
    <source>
        <dbReference type="Proteomes" id="UP000695022"/>
    </source>
</evidence>
<feature type="signal peptide" evidence="1">
    <location>
        <begin position="1"/>
        <end position="34"/>
    </location>
</feature>
<name>A0ABM1EMJ4_PRICU</name>
<feature type="chain" id="PRO_5045821419" evidence="1">
    <location>
        <begin position="35"/>
        <end position="200"/>
    </location>
</feature>